<comment type="caution">
    <text evidence="5">The sequence shown here is derived from an EMBL/GenBank/DDBJ whole genome shotgun (WGS) entry which is preliminary data.</text>
</comment>
<keyword evidence="3" id="KW-0560">Oxidoreductase</keyword>
<keyword evidence="2" id="KW-0288">FMN</keyword>
<dbReference type="RefSeq" id="WP_115994806.1">
    <property type="nucleotide sequence ID" value="NZ_QRDY01000017.1"/>
</dbReference>
<proteinExistence type="predicted"/>
<dbReference type="EMBL" id="QRDY01000017">
    <property type="protein sequence ID" value="RED55534.1"/>
    <property type="molecule type" value="Genomic_DNA"/>
</dbReference>
<dbReference type="PANTHER" id="PTHR43408">
    <property type="entry name" value="FMN REDUCTASE (NADPH)"/>
    <property type="match status" value="1"/>
</dbReference>
<dbReference type="InterPro" id="IPR005025">
    <property type="entry name" value="FMN_Rdtase-like_dom"/>
</dbReference>
<evidence type="ECO:0000313" key="5">
    <source>
        <dbReference type="EMBL" id="RED55534.1"/>
    </source>
</evidence>
<accession>A0A3D9I1B9</accession>
<evidence type="ECO:0000313" key="6">
    <source>
        <dbReference type="Proteomes" id="UP000256869"/>
    </source>
</evidence>
<dbReference type="OrthoDB" id="9790975at2"/>
<reference evidence="5 6" key="1">
    <citation type="submission" date="2018-07" db="EMBL/GenBank/DDBJ databases">
        <title>Genomic Encyclopedia of Type Strains, Phase III (KMG-III): the genomes of soil and plant-associated and newly described type strains.</title>
        <authorList>
            <person name="Whitman W."/>
        </authorList>
    </citation>
    <scope>NUCLEOTIDE SEQUENCE [LARGE SCALE GENOMIC DNA]</scope>
    <source>
        <strain evidence="5 6">CECT 8236</strain>
    </source>
</reference>
<organism evidence="5 6">
    <name type="scientific">Cohnella lupini</name>
    <dbReference type="NCBI Taxonomy" id="1294267"/>
    <lineage>
        <taxon>Bacteria</taxon>
        <taxon>Bacillati</taxon>
        <taxon>Bacillota</taxon>
        <taxon>Bacilli</taxon>
        <taxon>Bacillales</taxon>
        <taxon>Paenibacillaceae</taxon>
        <taxon>Cohnella</taxon>
    </lineage>
</organism>
<sequence>MKITAIVGNPKSRSKTYAIAGEVLKRISEGLTSEGETADEAIVDLADFAPSLLEWGNAEVIRQLERVTSSDVVIFASPTYKATYTGLLKLFIDQLPQQALANIAAIPVMVGGSPHHSLAVEAYLRPLLVETGAVCPTRGLYVLDSQIDVLPAVIGDWYETSALALRNVVHGKGA</sequence>
<dbReference type="Pfam" id="PF03358">
    <property type="entry name" value="FMN_red"/>
    <property type="match status" value="1"/>
</dbReference>
<keyword evidence="6" id="KW-1185">Reference proteome</keyword>
<name>A0A3D9I1B9_9BACL</name>
<dbReference type="InterPro" id="IPR051814">
    <property type="entry name" value="NAD(P)H-dep_FMN_reductase"/>
</dbReference>
<evidence type="ECO:0000256" key="1">
    <source>
        <dbReference type="ARBA" id="ARBA00022630"/>
    </source>
</evidence>
<dbReference type="GO" id="GO:0016491">
    <property type="term" value="F:oxidoreductase activity"/>
    <property type="evidence" value="ECO:0007669"/>
    <property type="project" value="UniProtKB-KW"/>
</dbReference>
<dbReference type="Gene3D" id="3.40.50.360">
    <property type="match status" value="1"/>
</dbReference>
<keyword evidence="1" id="KW-0285">Flavoprotein</keyword>
<protein>
    <submittedName>
        <fullName evidence="5">NAD(P)H-dependent FMN reductase</fullName>
    </submittedName>
</protein>
<dbReference type="Proteomes" id="UP000256869">
    <property type="component" value="Unassembled WGS sequence"/>
</dbReference>
<feature type="domain" description="NADPH-dependent FMN reductase-like" evidence="4">
    <location>
        <begin position="1"/>
        <end position="145"/>
    </location>
</feature>
<dbReference type="SUPFAM" id="SSF52218">
    <property type="entry name" value="Flavoproteins"/>
    <property type="match status" value="1"/>
</dbReference>
<evidence type="ECO:0000256" key="2">
    <source>
        <dbReference type="ARBA" id="ARBA00022643"/>
    </source>
</evidence>
<evidence type="ECO:0000256" key="3">
    <source>
        <dbReference type="ARBA" id="ARBA00023002"/>
    </source>
</evidence>
<gene>
    <name evidence="5" type="ORF">DFP95_11768</name>
</gene>
<dbReference type="PANTHER" id="PTHR43408:SF1">
    <property type="entry name" value="FMN REDUCTASE (NADPH)"/>
    <property type="match status" value="1"/>
</dbReference>
<evidence type="ECO:0000259" key="4">
    <source>
        <dbReference type="Pfam" id="PF03358"/>
    </source>
</evidence>
<dbReference type="InterPro" id="IPR029039">
    <property type="entry name" value="Flavoprotein-like_sf"/>
</dbReference>
<dbReference type="AlphaFoldDB" id="A0A3D9I1B9"/>